<dbReference type="PANTHER" id="PTHR39428:SF3">
    <property type="entry name" value="DEAZAFLAVIN-DEPENDENT NITROREDUCTASE"/>
    <property type="match status" value="1"/>
</dbReference>
<organism evidence="3 4">
    <name type="scientific">Amnibacterium soli</name>
    <dbReference type="NCBI Taxonomy" id="1282736"/>
    <lineage>
        <taxon>Bacteria</taxon>
        <taxon>Bacillati</taxon>
        <taxon>Actinomycetota</taxon>
        <taxon>Actinomycetes</taxon>
        <taxon>Micrococcales</taxon>
        <taxon>Microbacteriaceae</taxon>
        <taxon>Amnibacterium</taxon>
    </lineage>
</organism>
<comment type="caution">
    <text evidence="3">The sequence shown here is derived from an EMBL/GenBank/DDBJ whole genome shotgun (WGS) entry which is preliminary data.</text>
</comment>
<dbReference type="Pfam" id="PF04075">
    <property type="entry name" value="F420H2_quin_red"/>
    <property type="match status" value="1"/>
</dbReference>
<evidence type="ECO:0000313" key="3">
    <source>
        <dbReference type="EMBL" id="GAA4746283.1"/>
    </source>
</evidence>
<dbReference type="NCBIfam" id="TIGR00026">
    <property type="entry name" value="hi_GC_TIGR00026"/>
    <property type="match status" value="1"/>
</dbReference>
<dbReference type="EMBL" id="BAABLP010000003">
    <property type="protein sequence ID" value="GAA4746283.1"/>
    <property type="molecule type" value="Genomic_DNA"/>
</dbReference>
<keyword evidence="4" id="KW-1185">Reference proteome</keyword>
<accession>A0ABP8Z507</accession>
<dbReference type="Gene3D" id="2.30.110.10">
    <property type="entry name" value="Electron Transport, Fmn-binding Protein, Chain A"/>
    <property type="match status" value="1"/>
</dbReference>
<name>A0ABP8Z507_9MICO</name>
<evidence type="ECO:0000256" key="2">
    <source>
        <dbReference type="ARBA" id="ARBA00049106"/>
    </source>
</evidence>
<dbReference type="Proteomes" id="UP001500121">
    <property type="component" value="Unassembled WGS sequence"/>
</dbReference>
<protein>
    <recommendedName>
        <fullName evidence="5">Nitroreductase family deazaflavin-dependent oxidoreductase</fullName>
    </recommendedName>
</protein>
<comment type="similarity">
    <text evidence="1">Belongs to the F420H(2)-dependent quinone reductase family.</text>
</comment>
<evidence type="ECO:0000313" key="4">
    <source>
        <dbReference type="Proteomes" id="UP001500121"/>
    </source>
</evidence>
<dbReference type="PANTHER" id="PTHR39428">
    <property type="entry name" value="F420H(2)-DEPENDENT QUINONE REDUCTASE RV1261C"/>
    <property type="match status" value="1"/>
</dbReference>
<dbReference type="InterPro" id="IPR004378">
    <property type="entry name" value="F420H2_quin_Rdtase"/>
</dbReference>
<evidence type="ECO:0008006" key="5">
    <source>
        <dbReference type="Google" id="ProtNLM"/>
    </source>
</evidence>
<dbReference type="SUPFAM" id="SSF50475">
    <property type="entry name" value="FMN-binding split barrel"/>
    <property type="match status" value="1"/>
</dbReference>
<dbReference type="InterPro" id="IPR012349">
    <property type="entry name" value="Split_barrel_FMN-bd"/>
</dbReference>
<reference evidence="4" key="1">
    <citation type="journal article" date="2019" name="Int. J. Syst. Evol. Microbiol.">
        <title>The Global Catalogue of Microorganisms (GCM) 10K type strain sequencing project: providing services to taxonomists for standard genome sequencing and annotation.</title>
        <authorList>
            <consortium name="The Broad Institute Genomics Platform"/>
            <consortium name="The Broad Institute Genome Sequencing Center for Infectious Disease"/>
            <person name="Wu L."/>
            <person name="Ma J."/>
        </authorList>
    </citation>
    <scope>NUCLEOTIDE SEQUENCE [LARGE SCALE GENOMIC DNA]</scope>
    <source>
        <strain evidence="4">JCM 19015</strain>
    </source>
</reference>
<gene>
    <name evidence="3" type="ORF">GCM10025783_17740</name>
</gene>
<proteinExistence type="inferred from homology"/>
<sequence length="152" mass="16831">MQGLAPARRARQSGAMDMLAFNDDVIRRFRAGEQIEGLHRDALVLLTTTGRRSGTRRTAPMMFVDLEGDPLVVASNAGAAEHPAWFVNLLADPRVTVETPDGCSAEAVAEVLEGEERARVWRDLTAGFPFLVQHEERAGDREIPLVRLRRGR</sequence>
<comment type="catalytic activity">
    <reaction evidence="2">
        <text>oxidized coenzyme F420-(gamma-L-Glu)(n) + a quinol + H(+) = reduced coenzyme F420-(gamma-L-Glu)(n) + a quinone</text>
        <dbReference type="Rhea" id="RHEA:39663"/>
        <dbReference type="Rhea" id="RHEA-COMP:12939"/>
        <dbReference type="Rhea" id="RHEA-COMP:14378"/>
        <dbReference type="ChEBI" id="CHEBI:15378"/>
        <dbReference type="ChEBI" id="CHEBI:24646"/>
        <dbReference type="ChEBI" id="CHEBI:132124"/>
        <dbReference type="ChEBI" id="CHEBI:133980"/>
        <dbReference type="ChEBI" id="CHEBI:139511"/>
    </reaction>
</comment>
<evidence type="ECO:0000256" key="1">
    <source>
        <dbReference type="ARBA" id="ARBA00008710"/>
    </source>
</evidence>